<reference evidence="2 3" key="1">
    <citation type="submission" date="2019-04" db="EMBL/GenBank/DDBJ databases">
        <title>High contiguity whole genome sequence and gene annotation resource for two Venturia nashicola isolates.</title>
        <authorList>
            <person name="Prokchorchik M."/>
            <person name="Won K."/>
            <person name="Lee Y."/>
            <person name="Choi E.D."/>
            <person name="Segonzac C."/>
            <person name="Sohn K.H."/>
        </authorList>
    </citation>
    <scope>NUCLEOTIDE SEQUENCE [LARGE SCALE GENOMIC DNA]</scope>
    <source>
        <strain evidence="2 3">PRI2</strain>
    </source>
</reference>
<evidence type="ECO:0000313" key="2">
    <source>
        <dbReference type="EMBL" id="TID15128.1"/>
    </source>
</evidence>
<dbReference type="Proteomes" id="UP000298493">
    <property type="component" value="Unassembled WGS sequence"/>
</dbReference>
<organism evidence="2 3">
    <name type="scientific">Venturia nashicola</name>
    <dbReference type="NCBI Taxonomy" id="86259"/>
    <lineage>
        <taxon>Eukaryota</taxon>
        <taxon>Fungi</taxon>
        <taxon>Dikarya</taxon>
        <taxon>Ascomycota</taxon>
        <taxon>Pezizomycotina</taxon>
        <taxon>Dothideomycetes</taxon>
        <taxon>Pleosporomycetidae</taxon>
        <taxon>Venturiales</taxon>
        <taxon>Venturiaceae</taxon>
        <taxon>Venturia</taxon>
    </lineage>
</organism>
<dbReference type="EMBL" id="SNSC02000021">
    <property type="protein sequence ID" value="TID15128.1"/>
    <property type="molecule type" value="Genomic_DNA"/>
</dbReference>
<gene>
    <name evidence="2" type="ORF">E6O75_ATG08381</name>
</gene>
<evidence type="ECO:0000256" key="1">
    <source>
        <dbReference type="SAM" id="MobiDB-lite"/>
    </source>
</evidence>
<proteinExistence type="predicted"/>
<feature type="compositionally biased region" description="Basic and acidic residues" evidence="1">
    <location>
        <begin position="33"/>
        <end position="44"/>
    </location>
</feature>
<feature type="compositionally biased region" description="Polar residues" evidence="1">
    <location>
        <begin position="51"/>
        <end position="72"/>
    </location>
</feature>
<sequence length="97" mass="10659">MNRRRSSSQQKCEIQALNEVEQTSPDVQLAAADKSRRTGPDEGGSRPQPHPNLTVSSLTTEFPISSPKSASTATIKRFLSIRPEATLNLDMLSRAQH</sequence>
<feature type="region of interest" description="Disordered" evidence="1">
    <location>
        <begin position="17"/>
        <end position="72"/>
    </location>
</feature>
<evidence type="ECO:0000313" key="3">
    <source>
        <dbReference type="Proteomes" id="UP000298493"/>
    </source>
</evidence>
<dbReference type="AlphaFoldDB" id="A0A4Z1P3A2"/>
<protein>
    <submittedName>
        <fullName evidence="2">Uncharacterized protein</fullName>
    </submittedName>
</protein>
<name>A0A4Z1P3A2_9PEZI</name>
<accession>A0A4Z1P3A2</accession>
<keyword evidence="3" id="KW-1185">Reference proteome</keyword>
<comment type="caution">
    <text evidence="2">The sequence shown here is derived from an EMBL/GenBank/DDBJ whole genome shotgun (WGS) entry which is preliminary data.</text>
</comment>